<accession>A0A378VU02</accession>
<reference evidence="1" key="1">
    <citation type="submission" date="2018-06" db="EMBL/GenBank/DDBJ databases">
        <authorList>
            <consortium name="Pathogen Informatics"/>
            <person name="Doyle S."/>
        </authorList>
    </citation>
    <scope>NUCLEOTIDE SEQUENCE [LARGE SCALE GENOMIC DNA]</scope>
    <source>
        <strain evidence="1">NCTC11421</strain>
    </source>
</reference>
<dbReference type="EMBL" id="UGRI01000001">
    <property type="protein sequence ID" value="SUA20507.1"/>
    <property type="molecule type" value="Genomic_DNA"/>
</dbReference>
<evidence type="ECO:0000313" key="1">
    <source>
        <dbReference type="EMBL" id="SUA20507.1"/>
    </source>
</evidence>
<organism evidence="1">
    <name type="scientific">Neisseria gonorrhoeae</name>
    <dbReference type="NCBI Taxonomy" id="485"/>
    <lineage>
        <taxon>Bacteria</taxon>
        <taxon>Pseudomonadati</taxon>
        <taxon>Pseudomonadota</taxon>
        <taxon>Betaproteobacteria</taxon>
        <taxon>Neisseriales</taxon>
        <taxon>Neisseriaceae</taxon>
        <taxon>Neisseria</taxon>
    </lineage>
</organism>
<name>A0A378VU02_NEIGO</name>
<sequence>MPVIPTPNRAANPHVSVAVWSVSKLNVIWEKMLRLRLSKSERFTLQADGEIRQNLGEGWFLKL</sequence>
<dbReference type="AlphaFoldDB" id="A0A378VU02"/>
<gene>
    <name evidence="1" type="ORF">NCTC11421_00596</name>
</gene>
<protein>
    <submittedName>
        <fullName evidence="1">Major outer membrane protein</fullName>
    </submittedName>
</protein>
<proteinExistence type="predicted"/>